<keyword evidence="2" id="KW-0732">Signal</keyword>
<feature type="chain" id="PRO_5034089480" evidence="2">
    <location>
        <begin position="25"/>
        <end position="367"/>
    </location>
</feature>
<dbReference type="OrthoDB" id="4177435at2759"/>
<evidence type="ECO:0000313" key="4">
    <source>
        <dbReference type="Proteomes" id="UP000670092"/>
    </source>
</evidence>
<evidence type="ECO:0000256" key="1">
    <source>
        <dbReference type="SAM" id="MobiDB-lite"/>
    </source>
</evidence>
<name>A0A8H7Z0N8_AJECA</name>
<accession>A0A8H7Z0N8</accession>
<reference evidence="3 4" key="1">
    <citation type="submission" date="2021-01" db="EMBL/GenBank/DDBJ databases">
        <title>Chromosome-level genome assembly of a human fungal pathogen reveals clustering of transcriptionally co-regulated genes.</title>
        <authorList>
            <person name="Voorhies M."/>
            <person name="Cohen S."/>
            <person name="Shea T.P."/>
            <person name="Petrus S."/>
            <person name="Munoz J.F."/>
            <person name="Poplawski S."/>
            <person name="Goldman W.E."/>
            <person name="Michael T."/>
            <person name="Cuomo C.A."/>
            <person name="Sil A."/>
            <person name="Beyhan S."/>
        </authorList>
    </citation>
    <scope>NUCLEOTIDE SEQUENCE [LARGE SCALE GENOMIC DNA]</scope>
    <source>
        <strain evidence="3 4">G184AR</strain>
    </source>
</reference>
<organism evidence="3 4">
    <name type="scientific">Ajellomyces capsulatus</name>
    <name type="common">Darling's disease fungus</name>
    <name type="synonym">Histoplasma capsulatum</name>
    <dbReference type="NCBI Taxonomy" id="5037"/>
    <lineage>
        <taxon>Eukaryota</taxon>
        <taxon>Fungi</taxon>
        <taxon>Dikarya</taxon>
        <taxon>Ascomycota</taxon>
        <taxon>Pezizomycotina</taxon>
        <taxon>Eurotiomycetes</taxon>
        <taxon>Eurotiomycetidae</taxon>
        <taxon>Onygenales</taxon>
        <taxon>Ajellomycetaceae</taxon>
        <taxon>Histoplasma</taxon>
    </lineage>
</organism>
<proteinExistence type="predicted"/>
<protein>
    <submittedName>
        <fullName evidence="3">Uncharacterized protein</fullName>
    </submittedName>
</protein>
<comment type="caution">
    <text evidence="3">The sequence shown here is derived from an EMBL/GenBank/DDBJ whole genome shotgun (WGS) entry which is preliminary data.</text>
</comment>
<evidence type="ECO:0000313" key="3">
    <source>
        <dbReference type="EMBL" id="KAG5299055.1"/>
    </source>
</evidence>
<feature type="signal peptide" evidence="2">
    <location>
        <begin position="1"/>
        <end position="24"/>
    </location>
</feature>
<evidence type="ECO:0000256" key="2">
    <source>
        <dbReference type="SAM" id="SignalP"/>
    </source>
</evidence>
<feature type="region of interest" description="Disordered" evidence="1">
    <location>
        <begin position="35"/>
        <end position="57"/>
    </location>
</feature>
<sequence length="367" mass="39896">MFVRSSVMRLVACIFGLQWLAAEAYIYSGRPSHPDLPGHSDRSEVKGSSGYGCQTRDSEVVLPRNPKRAGEDDGTLWTGETVFDITRRPTRETNGSNGLDTVCSGVYRMPTVFWLGPSTQGSEGEDNKVGLGMITWETNDTDKADAWHVYRPCLEAAGRDRAFLLKGLAHYDNSTEPPDDTTLGLNLVAPPPGNEASAAPGPSGQLFFNGTYNGVKESEEYLGKAAVYLGELAFTEDLNCTSSAGSGGDFEFLSYGDGTIRPGTSVNGILTNDTILLRLAGSWESKILEGEDTRTNATVTNIIYTETEFAITFNGRYDLRNSSQRLVVNTSRANVMTFIAAGTRPYPPAVFSFFLSVVLFCSLYTNL</sequence>
<dbReference type="EMBL" id="JAEVHI010000002">
    <property type="protein sequence ID" value="KAG5299055.1"/>
    <property type="molecule type" value="Genomic_DNA"/>
</dbReference>
<feature type="compositionally biased region" description="Basic and acidic residues" evidence="1">
    <location>
        <begin position="35"/>
        <end position="45"/>
    </location>
</feature>
<dbReference type="AlphaFoldDB" id="A0A8H7Z0N8"/>
<gene>
    <name evidence="3" type="ORF">I7I52_09233</name>
</gene>
<dbReference type="VEuPathDB" id="FungiDB:I7I52_09233"/>
<dbReference type="Proteomes" id="UP000670092">
    <property type="component" value="Unassembled WGS sequence"/>
</dbReference>